<dbReference type="Gene3D" id="3.30.1360.20">
    <property type="entry name" value="Transcriptional coactivator/pterin dehydratase"/>
    <property type="match status" value="1"/>
</dbReference>
<dbReference type="SUPFAM" id="SSF55248">
    <property type="entry name" value="PCD-like"/>
    <property type="match status" value="1"/>
</dbReference>
<comment type="caution">
    <text evidence="6">The sequence shown here is derived from an EMBL/GenBank/DDBJ whole genome shotgun (WGS) entry which is preliminary data.</text>
</comment>
<keyword evidence="4" id="KW-0456">Lyase</keyword>
<comment type="similarity">
    <text evidence="2">Belongs to the pterin-4-alpha-carbinolamine dehydratase family.</text>
</comment>
<dbReference type="InterPro" id="IPR001533">
    <property type="entry name" value="Pterin_deHydtase"/>
</dbReference>
<evidence type="ECO:0000313" key="7">
    <source>
        <dbReference type="Proteomes" id="UP001626550"/>
    </source>
</evidence>
<dbReference type="EC" id="4.2.1.96" evidence="3"/>
<dbReference type="EMBL" id="JBJKFK010008733">
    <property type="protein sequence ID" value="KAL3306994.1"/>
    <property type="molecule type" value="Genomic_DNA"/>
</dbReference>
<dbReference type="InterPro" id="IPR036428">
    <property type="entry name" value="PCD_sf"/>
</dbReference>
<evidence type="ECO:0000256" key="2">
    <source>
        <dbReference type="ARBA" id="ARBA00006472"/>
    </source>
</evidence>
<protein>
    <recommendedName>
        <fullName evidence="3">4a-hydroxytetrahydrobiopterin dehydratase</fullName>
        <ecNumber evidence="3">4.2.1.96</ecNumber>
    </recommendedName>
    <alternativeName>
        <fullName evidence="5">4-alpha-hydroxy-tetrahydropterin dehydratase</fullName>
    </alternativeName>
</protein>
<gene>
    <name evidence="6" type="primary">PCBD2</name>
    <name evidence="6" type="ORF">Ciccas_014506</name>
</gene>
<dbReference type="AlphaFoldDB" id="A0ABD2PIP1"/>
<keyword evidence="7" id="KW-1185">Reference proteome</keyword>
<reference evidence="6 7" key="1">
    <citation type="submission" date="2024-11" db="EMBL/GenBank/DDBJ databases">
        <title>Adaptive evolution of stress response genes in parasites aligns with host niche diversity.</title>
        <authorList>
            <person name="Hahn C."/>
            <person name="Resl P."/>
        </authorList>
    </citation>
    <scope>NUCLEOTIDE SEQUENCE [LARGE SCALE GENOMIC DNA]</scope>
    <source>
        <strain evidence="6">EGGRZ-B1_66</strain>
        <tissue evidence="6">Body</tissue>
    </source>
</reference>
<evidence type="ECO:0000256" key="1">
    <source>
        <dbReference type="ARBA" id="ARBA00001554"/>
    </source>
</evidence>
<accession>A0ABD2PIP1</accession>
<sequence>MTHVAIEAEHKCHHPEWSNVYNRVKVLLTTHDVKGLSKKDIDLAKYIDNISAKNHMADDQEEGDFQDVLTKETIMHWMLLYALFGRKDRCCSCGPAQSCYY</sequence>
<dbReference type="PANTHER" id="PTHR12599">
    <property type="entry name" value="PTERIN-4-ALPHA-CARBINOLAMINE DEHYDRATASE"/>
    <property type="match status" value="1"/>
</dbReference>
<evidence type="ECO:0000256" key="3">
    <source>
        <dbReference type="ARBA" id="ARBA00013252"/>
    </source>
</evidence>
<evidence type="ECO:0000256" key="5">
    <source>
        <dbReference type="ARBA" id="ARBA00030497"/>
    </source>
</evidence>
<dbReference type="GO" id="GO:0008124">
    <property type="term" value="F:4-alpha-hydroxytetrahydrobiopterin dehydratase activity"/>
    <property type="evidence" value="ECO:0007669"/>
    <property type="project" value="UniProtKB-EC"/>
</dbReference>
<dbReference type="Pfam" id="PF01329">
    <property type="entry name" value="Pterin_4a"/>
    <property type="match status" value="1"/>
</dbReference>
<comment type="catalytic activity">
    <reaction evidence="1">
        <text>(4aS,6R)-4a-hydroxy-L-erythro-5,6,7,8-tetrahydrobiopterin = (6R)-L-erythro-6,7-dihydrobiopterin + H2O</text>
        <dbReference type="Rhea" id="RHEA:11920"/>
        <dbReference type="ChEBI" id="CHEBI:15377"/>
        <dbReference type="ChEBI" id="CHEBI:15642"/>
        <dbReference type="ChEBI" id="CHEBI:43120"/>
        <dbReference type="EC" id="4.2.1.96"/>
    </reaction>
</comment>
<evidence type="ECO:0000313" key="6">
    <source>
        <dbReference type="EMBL" id="KAL3306994.1"/>
    </source>
</evidence>
<evidence type="ECO:0000256" key="4">
    <source>
        <dbReference type="ARBA" id="ARBA00023239"/>
    </source>
</evidence>
<proteinExistence type="inferred from homology"/>
<dbReference type="Proteomes" id="UP001626550">
    <property type="component" value="Unassembled WGS sequence"/>
</dbReference>
<name>A0ABD2PIP1_9PLAT</name>
<organism evidence="6 7">
    <name type="scientific">Cichlidogyrus casuarinus</name>
    <dbReference type="NCBI Taxonomy" id="1844966"/>
    <lineage>
        <taxon>Eukaryota</taxon>
        <taxon>Metazoa</taxon>
        <taxon>Spiralia</taxon>
        <taxon>Lophotrochozoa</taxon>
        <taxon>Platyhelminthes</taxon>
        <taxon>Monogenea</taxon>
        <taxon>Monopisthocotylea</taxon>
        <taxon>Dactylogyridea</taxon>
        <taxon>Ancyrocephalidae</taxon>
        <taxon>Cichlidogyrus</taxon>
    </lineage>
</organism>
<dbReference type="PANTHER" id="PTHR12599:SF0">
    <property type="entry name" value="PTERIN-4-ALPHA-CARBINOLAMINE DEHYDRATASE"/>
    <property type="match status" value="1"/>
</dbReference>